<keyword evidence="1" id="KW-0812">Transmembrane</keyword>
<keyword evidence="4" id="KW-1185">Reference proteome</keyword>
<dbReference type="EMBL" id="JAMTCJ010000001">
    <property type="protein sequence ID" value="MCP2174486.1"/>
    <property type="molecule type" value="Genomic_DNA"/>
</dbReference>
<keyword evidence="1" id="KW-0472">Membrane</keyword>
<feature type="transmembrane region" description="Helical" evidence="1">
    <location>
        <begin position="129"/>
        <end position="154"/>
    </location>
</feature>
<evidence type="ECO:0000313" key="4">
    <source>
        <dbReference type="Proteomes" id="UP001206895"/>
    </source>
</evidence>
<protein>
    <recommendedName>
        <fullName evidence="2">DUF4395 domain-containing protein</fullName>
    </recommendedName>
</protein>
<keyword evidence="1" id="KW-1133">Transmembrane helix</keyword>
<accession>A0ABT1H898</accession>
<reference evidence="3 4" key="1">
    <citation type="submission" date="2022-06" db="EMBL/GenBank/DDBJ databases">
        <title>Genomic Encyclopedia of Archaeal and Bacterial Type Strains, Phase II (KMG-II): from individual species to whole genera.</title>
        <authorList>
            <person name="Goeker M."/>
        </authorList>
    </citation>
    <scope>NUCLEOTIDE SEQUENCE [LARGE SCALE GENOMIC DNA]</scope>
    <source>
        <strain evidence="3 4">DSM 44693</strain>
    </source>
</reference>
<proteinExistence type="predicted"/>
<organism evidence="3 4">
    <name type="scientific">Williamsia maris</name>
    <dbReference type="NCBI Taxonomy" id="72806"/>
    <lineage>
        <taxon>Bacteria</taxon>
        <taxon>Bacillati</taxon>
        <taxon>Actinomycetota</taxon>
        <taxon>Actinomycetes</taxon>
        <taxon>Mycobacteriales</taxon>
        <taxon>Nocardiaceae</taxon>
        <taxon>Williamsia</taxon>
    </lineage>
</organism>
<dbReference type="Proteomes" id="UP001206895">
    <property type="component" value="Unassembled WGS sequence"/>
</dbReference>
<evidence type="ECO:0000259" key="2">
    <source>
        <dbReference type="Pfam" id="PF14340"/>
    </source>
</evidence>
<evidence type="ECO:0000313" key="3">
    <source>
        <dbReference type="EMBL" id="MCP2174486.1"/>
    </source>
</evidence>
<feature type="transmembrane region" description="Helical" evidence="1">
    <location>
        <begin position="101"/>
        <end position="123"/>
    </location>
</feature>
<sequence>MGEYLSRRSDPTTVDAVLPSSLKFPNPVNEYAARTTAGLVVILAVVTIAVNHPALYAVLAAGFLLRVISGPTLSPFGQLSVRVIVPRLGLTKMVPGPPKRFAQAIGLTITGVALVLSLLGHGLAAQITVGLVVIAALLESVFGICLGCIIFGFLQRRGVIPQSVCEACNNISLRQPA</sequence>
<dbReference type="InterPro" id="IPR025508">
    <property type="entry name" value="DUF4395"/>
</dbReference>
<evidence type="ECO:0000256" key="1">
    <source>
        <dbReference type="SAM" id="Phobius"/>
    </source>
</evidence>
<gene>
    <name evidence="3" type="ORF">LX13_000293</name>
</gene>
<feature type="domain" description="DUF4395" evidence="2">
    <location>
        <begin position="28"/>
        <end position="156"/>
    </location>
</feature>
<name>A0ABT1H898_9NOCA</name>
<dbReference type="Pfam" id="PF14340">
    <property type="entry name" value="DUF4395"/>
    <property type="match status" value="1"/>
</dbReference>
<comment type="caution">
    <text evidence="3">The sequence shown here is derived from an EMBL/GenBank/DDBJ whole genome shotgun (WGS) entry which is preliminary data.</text>
</comment>
<feature type="transmembrane region" description="Helical" evidence="1">
    <location>
        <begin position="31"/>
        <end position="50"/>
    </location>
</feature>